<evidence type="ECO:0000256" key="4">
    <source>
        <dbReference type="ARBA" id="ARBA00022692"/>
    </source>
</evidence>
<evidence type="ECO:0000256" key="5">
    <source>
        <dbReference type="ARBA" id="ARBA00022801"/>
    </source>
</evidence>
<evidence type="ECO:0000256" key="9">
    <source>
        <dbReference type="ARBA" id="ARBA00047280"/>
    </source>
</evidence>
<evidence type="ECO:0000256" key="2">
    <source>
        <dbReference type="ARBA" id="ARBA00006897"/>
    </source>
</evidence>
<dbReference type="Proteomes" id="UP000664169">
    <property type="component" value="Unassembled WGS sequence"/>
</dbReference>
<evidence type="ECO:0000256" key="11">
    <source>
        <dbReference type="SAM" id="Phobius"/>
    </source>
</evidence>
<comment type="catalytic activity">
    <reaction evidence="9">
        <text>Hydrolyzes the peptide bond -P2-(S-farnesyl or geranylgeranyl)C-P1'-P2'-P3'-COOH where P1' and P2' are amino acids with aliphatic sidechains and P3' is any C-terminal residue.</text>
        <dbReference type="EC" id="3.4.26.1"/>
    </reaction>
</comment>
<dbReference type="Pfam" id="PF02517">
    <property type="entry name" value="Rce1-like"/>
    <property type="match status" value="1"/>
</dbReference>
<organism evidence="13 14">
    <name type="scientific">Gomphillus americanus</name>
    <dbReference type="NCBI Taxonomy" id="1940652"/>
    <lineage>
        <taxon>Eukaryota</taxon>
        <taxon>Fungi</taxon>
        <taxon>Dikarya</taxon>
        <taxon>Ascomycota</taxon>
        <taxon>Pezizomycotina</taxon>
        <taxon>Lecanoromycetes</taxon>
        <taxon>OSLEUM clade</taxon>
        <taxon>Ostropomycetidae</taxon>
        <taxon>Ostropales</taxon>
        <taxon>Graphidaceae</taxon>
        <taxon>Gomphilloideae</taxon>
        <taxon>Gomphillus</taxon>
    </lineage>
</organism>
<dbReference type="OrthoDB" id="271604at2759"/>
<keyword evidence="3" id="KW-0645">Protease</keyword>
<dbReference type="InterPro" id="IPR003675">
    <property type="entry name" value="Rce1/LyrA-like_dom"/>
</dbReference>
<keyword evidence="14" id="KW-1185">Reference proteome</keyword>
<evidence type="ECO:0000259" key="12">
    <source>
        <dbReference type="Pfam" id="PF02517"/>
    </source>
</evidence>
<name>A0A8H3IE91_9LECA</name>
<keyword evidence="6" id="KW-0256">Endoplasmic reticulum</keyword>
<evidence type="ECO:0000256" key="3">
    <source>
        <dbReference type="ARBA" id="ARBA00022670"/>
    </source>
</evidence>
<gene>
    <name evidence="13" type="ORF">GOMPHAMPRED_007740</name>
</gene>
<dbReference type="PANTHER" id="PTHR13046">
    <property type="entry name" value="PROTEASE U48 CAAX PRENYL PROTEASE RCE1"/>
    <property type="match status" value="1"/>
</dbReference>
<dbReference type="EMBL" id="CAJPDQ010000007">
    <property type="protein sequence ID" value="CAF9912710.1"/>
    <property type="molecule type" value="Genomic_DNA"/>
</dbReference>
<dbReference type="AlphaFoldDB" id="A0A8H3IE91"/>
<dbReference type="PANTHER" id="PTHR13046:SF0">
    <property type="entry name" value="CAAX PRENYL PROTEASE 2"/>
    <property type="match status" value="1"/>
</dbReference>
<comment type="subcellular location">
    <subcellularLocation>
        <location evidence="1">Endoplasmic reticulum membrane</location>
        <topology evidence="1">Multi-pass membrane protein</topology>
    </subcellularLocation>
</comment>
<evidence type="ECO:0000256" key="6">
    <source>
        <dbReference type="ARBA" id="ARBA00022824"/>
    </source>
</evidence>
<feature type="domain" description="CAAX prenyl protease 2/Lysostaphin resistance protein A-like" evidence="12">
    <location>
        <begin position="59"/>
        <end position="168"/>
    </location>
</feature>
<dbReference type="EC" id="3.4.26.1" evidence="10"/>
<comment type="similarity">
    <text evidence="2">Belongs to the peptidase U48 family.</text>
</comment>
<proteinExistence type="inferred from homology"/>
<evidence type="ECO:0000256" key="1">
    <source>
        <dbReference type="ARBA" id="ARBA00004477"/>
    </source>
</evidence>
<dbReference type="GO" id="GO:0004222">
    <property type="term" value="F:metalloendopeptidase activity"/>
    <property type="evidence" value="ECO:0007669"/>
    <property type="project" value="InterPro"/>
</dbReference>
<sequence>MSRPEIFHLLGWYPLRLDDVFKTMLLTMLLFLGPLFERVIVEGEWKHYMTGKPMQETLSTWTGWRNLVAGPITEEVMFRSLITSLAILTPYTPKQTILITPLYFGVAHIHHFYESRLTYPQIPVMGTLFTSLFQFTYTTLFGWYANFVFVRTGSLYSIILIHSFCNWMGFPRLWGRVEPEVVLAPVQPVTEDTGRGPAYRPPYRENAPSIFWTVAYYFWLVAGVIGFKTNLWTLTASTNRLGAI</sequence>
<reference evidence="13" key="1">
    <citation type="submission" date="2021-03" db="EMBL/GenBank/DDBJ databases">
        <authorList>
            <person name="Tagirdzhanova G."/>
        </authorList>
    </citation>
    <scope>NUCLEOTIDE SEQUENCE</scope>
</reference>
<keyword evidence="8 11" id="KW-0472">Membrane</keyword>
<dbReference type="InterPro" id="IPR039731">
    <property type="entry name" value="Rce1"/>
</dbReference>
<protein>
    <recommendedName>
        <fullName evidence="10">intramembrane prenyl-peptidase Rce1</fullName>
        <ecNumber evidence="10">3.4.26.1</ecNumber>
    </recommendedName>
</protein>
<keyword evidence="4 11" id="KW-0812">Transmembrane</keyword>
<comment type="caution">
    <text evidence="13">The sequence shown here is derived from an EMBL/GenBank/DDBJ whole genome shotgun (WGS) entry which is preliminary data.</text>
</comment>
<feature type="transmembrane region" description="Helical" evidence="11">
    <location>
        <begin position="209"/>
        <end position="227"/>
    </location>
</feature>
<evidence type="ECO:0000256" key="8">
    <source>
        <dbReference type="ARBA" id="ARBA00023136"/>
    </source>
</evidence>
<feature type="transmembrane region" description="Helical" evidence="11">
    <location>
        <begin position="143"/>
        <end position="165"/>
    </location>
</feature>
<evidence type="ECO:0000256" key="7">
    <source>
        <dbReference type="ARBA" id="ARBA00022989"/>
    </source>
</evidence>
<evidence type="ECO:0000313" key="13">
    <source>
        <dbReference type="EMBL" id="CAF9912710.1"/>
    </source>
</evidence>
<evidence type="ECO:0000256" key="10">
    <source>
        <dbReference type="ARBA" id="ARBA00049729"/>
    </source>
</evidence>
<dbReference type="GO" id="GO:0005789">
    <property type="term" value="C:endoplasmic reticulum membrane"/>
    <property type="evidence" value="ECO:0007669"/>
    <property type="project" value="UniProtKB-SubCell"/>
</dbReference>
<keyword evidence="5" id="KW-0378">Hydrolase</keyword>
<feature type="transmembrane region" description="Helical" evidence="11">
    <location>
        <begin position="20"/>
        <end position="41"/>
    </location>
</feature>
<dbReference type="GO" id="GO:0071586">
    <property type="term" value="P:CAAX-box protein processing"/>
    <property type="evidence" value="ECO:0007669"/>
    <property type="project" value="InterPro"/>
</dbReference>
<keyword evidence="7 11" id="KW-1133">Transmembrane helix</keyword>
<evidence type="ECO:0000313" key="14">
    <source>
        <dbReference type="Proteomes" id="UP000664169"/>
    </source>
</evidence>
<accession>A0A8H3IE91</accession>